<gene>
    <name evidence="1" type="ORF">LOK49_LG01G00130</name>
</gene>
<organism evidence="1 2">
    <name type="scientific">Camellia lanceoleosa</name>
    <dbReference type="NCBI Taxonomy" id="1840588"/>
    <lineage>
        <taxon>Eukaryota</taxon>
        <taxon>Viridiplantae</taxon>
        <taxon>Streptophyta</taxon>
        <taxon>Embryophyta</taxon>
        <taxon>Tracheophyta</taxon>
        <taxon>Spermatophyta</taxon>
        <taxon>Magnoliopsida</taxon>
        <taxon>eudicotyledons</taxon>
        <taxon>Gunneridae</taxon>
        <taxon>Pentapetalae</taxon>
        <taxon>asterids</taxon>
        <taxon>Ericales</taxon>
        <taxon>Theaceae</taxon>
        <taxon>Camellia</taxon>
    </lineage>
</organism>
<evidence type="ECO:0000313" key="2">
    <source>
        <dbReference type="Proteomes" id="UP001060215"/>
    </source>
</evidence>
<sequence length="125" mass="14671">MYGKQYEFLHKNLKKDELKLDEEKDEETDGKKKEDELVIKEKYEKRMNDEEELDEKKMVEEGEMDEEKLVEKKKKDEFYLCSMESLSKVMIIQGIGYMTLKSLATLLSVAGKFPKDSSVEVSAKE</sequence>
<keyword evidence="2" id="KW-1185">Reference proteome</keyword>
<accession>A0ACC0J2A2</accession>
<protein>
    <submittedName>
        <fullName evidence="1">Uncharacterized protein</fullName>
    </submittedName>
</protein>
<dbReference type="Proteomes" id="UP001060215">
    <property type="component" value="Chromosome 1"/>
</dbReference>
<evidence type="ECO:0000313" key="1">
    <source>
        <dbReference type="EMBL" id="KAI8031878.1"/>
    </source>
</evidence>
<name>A0ACC0J2A2_9ERIC</name>
<proteinExistence type="predicted"/>
<reference evidence="1 2" key="1">
    <citation type="journal article" date="2022" name="Plant J.">
        <title>Chromosome-level genome of Camellia lanceoleosa provides a valuable resource for understanding genome evolution and self-incompatibility.</title>
        <authorList>
            <person name="Gong W."/>
            <person name="Xiao S."/>
            <person name="Wang L."/>
            <person name="Liao Z."/>
            <person name="Chang Y."/>
            <person name="Mo W."/>
            <person name="Hu G."/>
            <person name="Li W."/>
            <person name="Zhao G."/>
            <person name="Zhu H."/>
            <person name="Hu X."/>
            <person name="Ji K."/>
            <person name="Xiang X."/>
            <person name="Song Q."/>
            <person name="Yuan D."/>
            <person name="Jin S."/>
            <person name="Zhang L."/>
        </authorList>
    </citation>
    <scope>NUCLEOTIDE SEQUENCE [LARGE SCALE GENOMIC DNA]</scope>
    <source>
        <strain evidence="1">SQ_2022a</strain>
    </source>
</reference>
<comment type="caution">
    <text evidence="1">The sequence shown here is derived from an EMBL/GenBank/DDBJ whole genome shotgun (WGS) entry which is preliminary data.</text>
</comment>
<dbReference type="EMBL" id="CM045758">
    <property type="protein sequence ID" value="KAI8031878.1"/>
    <property type="molecule type" value="Genomic_DNA"/>
</dbReference>